<gene>
    <name evidence="1" type="ORF">SAMN05421831_10746</name>
</gene>
<sequence length="152" mass="17326">MACFFEIKLGTSDVIALLALLVAGLSALYARWSWREAKKANQISLLGHKKEIYDAFFELKMHMTQKAEFAELGEVSKFYYPSKNANIYLPSDLAKDIEKYFDACFWISDIHRKYGGISKDSSAECKPHIEAEKKLAPKIENEIIKLLKEAQA</sequence>
<evidence type="ECO:0008006" key="3">
    <source>
        <dbReference type="Google" id="ProtNLM"/>
    </source>
</evidence>
<keyword evidence="2" id="KW-1185">Reference proteome</keyword>
<accession>A0A1H6SRF0</accession>
<dbReference type="AlphaFoldDB" id="A0A1H6SRF0"/>
<evidence type="ECO:0000313" key="2">
    <source>
        <dbReference type="Proteomes" id="UP000242999"/>
    </source>
</evidence>
<evidence type="ECO:0000313" key="1">
    <source>
        <dbReference type="EMBL" id="SEI67357.1"/>
    </source>
</evidence>
<dbReference type="EMBL" id="FNYH01000007">
    <property type="protein sequence ID" value="SEI67357.1"/>
    <property type="molecule type" value="Genomic_DNA"/>
</dbReference>
<reference evidence="2" key="1">
    <citation type="submission" date="2016-10" db="EMBL/GenBank/DDBJ databases">
        <authorList>
            <person name="Varghese N."/>
            <person name="Submissions S."/>
        </authorList>
    </citation>
    <scope>NUCLEOTIDE SEQUENCE [LARGE SCALE GENOMIC DNA]</scope>
    <source>
        <strain evidence="2">DSM 7165</strain>
    </source>
</reference>
<name>A0A1H6SRF0_9GAMM</name>
<protein>
    <recommendedName>
        <fullName evidence="3">DUF4760 domain-containing protein</fullName>
    </recommendedName>
</protein>
<organism evidence="1 2">
    <name type="scientific">Allopseudospirillum japonicum</name>
    <dbReference type="NCBI Taxonomy" id="64971"/>
    <lineage>
        <taxon>Bacteria</taxon>
        <taxon>Pseudomonadati</taxon>
        <taxon>Pseudomonadota</taxon>
        <taxon>Gammaproteobacteria</taxon>
        <taxon>Oceanospirillales</taxon>
        <taxon>Oceanospirillaceae</taxon>
        <taxon>Allopseudospirillum</taxon>
    </lineage>
</organism>
<dbReference type="Proteomes" id="UP000242999">
    <property type="component" value="Unassembled WGS sequence"/>
</dbReference>
<dbReference type="RefSeq" id="WP_093309677.1">
    <property type="nucleotide sequence ID" value="NZ_FNYH01000007.1"/>
</dbReference>
<dbReference type="OrthoDB" id="8910375at2"/>
<proteinExistence type="predicted"/>